<feature type="non-terminal residue" evidence="1">
    <location>
        <position position="1"/>
    </location>
</feature>
<dbReference type="EMBL" id="JBBKAR010000013">
    <property type="protein sequence ID" value="MEJ8303116.1"/>
    <property type="molecule type" value="Genomic_DNA"/>
</dbReference>
<protein>
    <submittedName>
        <fullName evidence="1">Uncharacterized protein</fullName>
    </submittedName>
</protein>
<evidence type="ECO:0000313" key="1">
    <source>
        <dbReference type="EMBL" id="MEJ8303116.1"/>
    </source>
</evidence>
<sequence length="168" mass="19696">EILKPRITMKKIKELSRYYYIGLVIGYFTKKDILTWADRMIAENEQFPYELIEISLSGNKPSVDIASKLKQIYGEEILQEPLYQLLGELVNDFETERTTEEEFFTYLSSLHYQESEIVLDEDLSDSLNRLDDAYYLALEGIYGDVKIVCEEAVNELSKYKEHIGRIKE</sequence>
<reference evidence="1" key="1">
    <citation type="submission" date="2024-03" db="EMBL/GenBank/DDBJ databases">
        <title>Whole genome sequecning of epiphytes from Marcgravia umbellata leaves.</title>
        <authorList>
            <person name="Kumar G."/>
            <person name="Savka M.A."/>
        </authorList>
    </citation>
    <scope>NUCLEOTIDE SEQUENCE</scope>
    <source>
        <strain evidence="1">RIT_BL5</strain>
    </source>
</reference>
<dbReference type="Proteomes" id="UP001380953">
    <property type="component" value="Unassembled WGS sequence"/>
</dbReference>
<gene>
    <name evidence="1" type="ORF">WKI47_04210</name>
</gene>
<keyword evidence="2" id="KW-1185">Reference proteome</keyword>
<accession>A0ACC6P896</accession>
<name>A0ACC6P896_9BACL</name>
<comment type="caution">
    <text evidence="1">The sequence shown here is derived from an EMBL/GenBank/DDBJ whole genome shotgun (WGS) entry which is preliminary data.</text>
</comment>
<organism evidence="1 2">
    <name type="scientific">Saccharibacillus sacchari</name>
    <dbReference type="NCBI Taxonomy" id="456493"/>
    <lineage>
        <taxon>Bacteria</taxon>
        <taxon>Bacillati</taxon>
        <taxon>Bacillota</taxon>
        <taxon>Bacilli</taxon>
        <taxon>Bacillales</taxon>
        <taxon>Paenibacillaceae</taxon>
        <taxon>Saccharibacillus</taxon>
    </lineage>
</organism>
<proteinExistence type="predicted"/>
<evidence type="ECO:0000313" key="2">
    <source>
        <dbReference type="Proteomes" id="UP001380953"/>
    </source>
</evidence>